<dbReference type="EMBL" id="JABSTR010000008">
    <property type="protein sequence ID" value="KAH9377864.1"/>
    <property type="molecule type" value="Genomic_DNA"/>
</dbReference>
<sequence>MVSRYPGERVSVSFPTMEANADAIFFAALQKIAALQSSPRDLSIQRRVLLDNLLRELPQPHDDEDSSESSSSSDDDSGEESDGPAASTNGPGPSKRFRPFSAADQAPVTGDAPSYGQADEEASAALKDHGGNSVGGMPYPAFDLPELLEEPVLPAFLSLLDD</sequence>
<organism evidence="2 3">
    <name type="scientific">Haemaphysalis longicornis</name>
    <name type="common">Bush tick</name>
    <dbReference type="NCBI Taxonomy" id="44386"/>
    <lineage>
        <taxon>Eukaryota</taxon>
        <taxon>Metazoa</taxon>
        <taxon>Ecdysozoa</taxon>
        <taxon>Arthropoda</taxon>
        <taxon>Chelicerata</taxon>
        <taxon>Arachnida</taxon>
        <taxon>Acari</taxon>
        <taxon>Parasitiformes</taxon>
        <taxon>Ixodida</taxon>
        <taxon>Ixodoidea</taxon>
        <taxon>Ixodidae</taxon>
        <taxon>Haemaphysalinae</taxon>
        <taxon>Haemaphysalis</taxon>
    </lineage>
</organism>
<reference evidence="2 3" key="1">
    <citation type="journal article" date="2020" name="Cell">
        <title>Large-Scale Comparative Analyses of Tick Genomes Elucidate Their Genetic Diversity and Vector Capacities.</title>
        <authorList>
            <consortium name="Tick Genome and Microbiome Consortium (TIGMIC)"/>
            <person name="Jia N."/>
            <person name="Wang J."/>
            <person name="Shi W."/>
            <person name="Du L."/>
            <person name="Sun Y."/>
            <person name="Zhan W."/>
            <person name="Jiang J.F."/>
            <person name="Wang Q."/>
            <person name="Zhang B."/>
            <person name="Ji P."/>
            <person name="Bell-Sakyi L."/>
            <person name="Cui X.M."/>
            <person name="Yuan T.T."/>
            <person name="Jiang B.G."/>
            <person name="Yang W.F."/>
            <person name="Lam T.T."/>
            <person name="Chang Q.C."/>
            <person name="Ding S.J."/>
            <person name="Wang X.J."/>
            <person name="Zhu J.G."/>
            <person name="Ruan X.D."/>
            <person name="Zhao L."/>
            <person name="Wei J.T."/>
            <person name="Ye R.Z."/>
            <person name="Que T.C."/>
            <person name="Du C.H."/>
            <person name="Zhou Y.H."/>
            <person name="Cheng J.X."/>
            <person name="Dai P.F."/>
            <person name="Guo W.B."/>
            <person name="Han X.H."/>
            <person name="Huang E.J."/>
            <person name="Li L.F."/>
            <person name="Wei W."/>
            <person name="Gao Y.C."/>
            <person name="Liu J.Z."/>
            <person name="Shao H.Z."/>
            <person name="Wang X."/>
            <person name="Wang C.C."/>
            <person name="Yang T.C."/>
            <person name="Huo Q.B."/>
            <person name="Li W."/>
            <person name="Chen H.Y."/>
            <person name="Chen S.E."/>
            <person name="Zhou L.G."/>
            <person name="Ni X.B."/>
            <person name="Tian J.H."/>
            <person name="Sheng Y."/>
            <person name="Liu T."/>
            <person name="Pan Y.S."/>
            <person name="Xia L.Y."/>
            <person name="Li J."/>
            <person name="Zhao F."/>
            <person name="Cao W.C."/>
        </authorList>
    </citation>
    <scope>NUCLEOTIDE SEQUENCE [LARGE SCALE GENOMIC DNA]</scope>
    <source>
        <strain evidence="2">HaeL-2018</strain>
    </source>
</reference>
<gene>
    <name evidence="2" type="ORF">HPB48_022112</name>
</gene>
<feature type="compositionally biased region" description="Acidic residues" evidence="1">
    <location>
        <begin position="62"/>
        <end position="82"/>
    </location>
</feature>
<keyword evidence="3" id="KW-1185">Reference proteome</keyword>
<proteinExistence type="predicted"/>
<comment type="caution">
    <text evidence="2">The sequence shown here is derived from an EMBL/GenBank/DDBJ whole genome shotgun (WGS) entry which is preliminary data.</text>
</comment>
<evidence type="ECO:0000256" key="1">
    <source>
        <dbReference type="SAM" id="MobiDB-lite"/>
    </source>
</evidence>
<dbReference type="AlphaFoldDB" id="A0A9J6GT21"/>
<evidence type="ECO:0000313" key="2">
    <source>
        <dbReference type="EMBL" id="KAH9377864.1"/>
    </source>
</evidence>
<dbReference type="Proteomes" id="UP000821853">
    <property type="component" value="Unassembled WGS sequence"/>
</dbReference>
<accession>A0A9J6GT21</accession>
<protein>
    <submittedName>
        <fullName evidence="2">Uncharacterized protein</fullName>
    </submittedName>
</protein>
<feature type="region of interest" description="Disordered" evidence="1">
    <location>
        <begin position="55"/>
        <end position="140"/>
    </location>
</feature>
<name>A0A9J6GT21_HAELO</name>
<dbReference type="VEuPathDB" id="VectorBase:HLOH_043622"/>
<evidence type="ECO:0000313" key="3">
    <source>
        <dbReference type="Proteomes" id="UP000821853"/>
    </source>
</evidence>